<dbReference type="FunFam" id="1.10.290.10:FF:000002">
    <property type="entry name" value="DNA topoisomerase 1"/>
    <property type="match status" value="1"/>
</dbReference>
<evidence type="ECO:0000256" key="3">
    <source>
        <dbReference type="ARBA" id="ARBA00022723"/>
    </source>
</evidence>
<dbReference type="PANTHER" id="PTHR42785:SF1">
    <property type="entry name" value="DNA TOPOISOMERASE"/>
    <property type="match status" value="1"/>
</dbReference>
<dbReference type="InterPro" id="IPR013498">
    <property type="entry name" value="Topo_IA_Znf"/>
</dbReference>
<feature type="domain" description="Topo IA-type catalytic" evidence="14">
    <location>
        <begin position="151"/>
        <end position="570"/>
    </location>
</feature>
<dbReference type="Pfam" id="PF01751">
    <property type="entry name" value="Toprim"/>
    <property type="match status" value="1"/>
</dbReference>
<evidence type="ECO:0000256" key="4">
    <source>
        <dbReference type="ARBA" id="ARBA00022737"/>
    </source>
</evidence>
<dbReference type="EC" id="5.6.2.1" evidence="12"/>
<gene>
    <name evidence="12 15" type="primary">topA</name>
    <name evidence="15" type="ORF">AUT07_00056</name>
</gene>
<keyword evidence="10 12" id="KW-0413">Isomerase</keyword>
<keyword evidence="8 12" id="KW-0799">Topoisomerase</keyword>
<dbReference type="InterPro" id="IPR013826">
    <property type="entry name" value="Topo_IA_cen_sub3"/>
</dbReference>
<organism evidence="15 16">
    <name type="scientific">Candidatus Arsenophonus lipoptenae</name>
    <dbReference type="NCBI Taxonomy" id="634113"/>
    <lineage>
        <taxon>Bacteria</taxon>
        <taxon>Pseudomonadati</taxon>
        <taxon>Pseudomonadota</taxon>
        <taxon>Gammaproteobacteria</taxon>
        <taxon>Enterobacterales</taxon>
        <taxon>Morganellaceae</taxon>
        <taxon>Arsenophonus</taxon>
    </lineage>
</organism>
<dbReference type="InterPro" id="IPR023405">
    <property type="entry name" value="Topo_IA_core_domain"/>
</dbReference>
<dbReference type="CDD" id="cd03363">
    <property type="entry name" value="TOPRIM_TopoIA_TopoI"/>
    <property type="match status" value="1"/>
</dbReference>
<dbReference type="InterPro" id="IPR049330">
    <property type="entry name" value="TOP1_Znf"/>
</dbReference>
<comment type="catalytic activity">
    <reaction evidence="1 12">
        <text>ATP-independent breakage of single-stranded DNA, followed by passage and rejoining.</text>
        <dbReference type="EC" id="5.6.2.1"/>
    </reaction>
</comment>
<dbReference type="InterPro" id="IPR013825">
    <property type="entry name" value="Topo_IA_cen_sub2"/>
</dbReference>
<evidence type="ECO:0000256" key="9">
    <source>
        <dbReference type="ARBA" id="ARBA00023125"/>
    </source>
</evidence>
<dbReference type="Pfam" id="PF08272">
    <property type="entry name" value="Zn_Ribbon_Topo"/>
    <property type="match status" value="2"/>
</dbReference>
<dbReference type="Gene3D" id="2.20.25.10">
    <property type="match status" value="1"/>
</dbReference>
<accession>A0A120HPS6</accession>
<feature type="site" description="Interaction with DNA" evidence="12">
    <location>
        <position position="162"/>
    </location>
</feature>
<dbReference type="PROSITE" id="PS50880">
    <property type="entry name" value="TOPRIM"/>
    <property type="match status" value="1"/>
</dbReference>
<dbReference type="GO" id="GO:0003677">
    <property type="term" value="F:DNA binding"/>
    <property type="evidence" value="ECO:0007669"/>
    <property type="project" value="UniProtKB-KW"/>
</dbReference>
<feature type="site" description="Interaction with DNA" evidence="12">
    <location>
        <position position="502"/>
    </location>
</feature>
<evidence type="ECO:0000256" key="6">
    <source>
        <dbReference type="ARBA" id="ARBA00022833"/>
    </source>
</evidence>
<dbReference type="PANTHER" id="PTHR42785">
    <property type="entry name" value="DNA TOPOISOMERASE, TYPE IA, CORE"/>
    <property type="match status" value="1"/>
</dbReference>
<dbReference type="FunFam" id="3.30.65.10:FF:000002">
    <property type="entry name" value="DNA topoisomerase 1"/>
    <property type="match status" value="1"/>
</dbReference>
<dbReference type="InterPro" id="IPR006171">
    <property type="entry name" value="TOPRIM_dom"/>
</dbReference>
<evidence type="ECO:0000313" key="16">
    <source>
        <dbReference type="Proteomes" id="UP000069926"/>
    </source>
</evidence>
<dbReference type="InterPro" id="IPR034149">
    <property type="entry name" value="TOPRIM_TopoI"/>
</dbReference>
<dbReference type="GO" id="GO:0003917">
    <property type="term" value="F:DNA topoisomerase type I (single strand cut, ATP-independent) activity"/>
    <property type="evidence" value="ECO:0007669"/>
    <property type="project" value="UniProtKB-UniRule"/>
</dbReference>
<feature type="domain" description="Toprim" evidence="13">
    <location>
        <begin position="3"/>
        <end position="135"/>
    </location>
</feature>
<evidence type="ECO:0000259" key="13">
    <source>
        <dbReference type="PROSITE" id="PS50880"/>
    </source>
</evidence>
<dbReference type="SMART" id="SM00437">
    <property type="entry name" value="TOP1Ac"/>
    <property type="match status" value="1"/>
</dbReference>
<dbReference type="Pfam" id="PF01131">
    <property type="entry name" value="Topoisom_bac"/>
    <property type="match status" value="1"/>
</dbReference>
<dbReference type="STRING" id="634113.AUT07_00056"/>
<dbReference type="Gene3D" id="3.40.50.140">
    <property type="match status" value="1"/>
</dbReference>
<feature type="region of interest" description="Interaction with DNA" evidence="12">
    <location>
        <begin position="185"/>
        <end position="190"/>
    </location>
</feature>
<comment type="similarity">
    <text evidence="2 12">Belongs to the type IA topoisomerase family.</text>
</comment>
<evidence type="ECO:0000256" key="12">
    <source>
        <dbReference type="HAMAP-Rule" id="MF_00952"/>
    </source>
</evidence>
<feature type="site" description="Interaction with DNA" evidence="12">
    <location>
        <position position="314"/>
    </location>
</feature>
<dbReference type="AlphaFoldDB" id="A0A120HPS6"/>
<comment type="function">
    <text evidence="11 12">Releases the supercoiling and torsional tension of DNA, which is introduced during the DNA replication and transcription, by transiently cleaving and rejoining one strand of the DNA duplex. Introduces a single-strand break via transesterification at a target site in duplex DNA. The scissile phosphodiester is attacked by the catalytic tyrosine of the enzyme, resulting in the formation of a DNA-(5'-phosphotyrosyl)-enzyme intermediate and the expulsion of a 3'-OH DNA strand. The free DNA strand then undergoes passage around the unbroken strand, thus removing DNA supercoils. Finally, in the religation step, the DNA 3'-OH attacks the covalent intermediate to expel the active-site tyrosine and restore the DNA phosphodiester backbone.</text>
</comment>
<dbReference type="InterPro" id="IPR013824">
    <property type="entry name" value="Topo_IA_cen_sub1"/>
</dbReference>
<keyword evidence="16" id="KW-1185">Reference proteome</keyword>
<dbReference type="PRINTS" id="PR00417">
    <property type="entry name" value="PRTPISMRASEI"/>
</dbReference>
<dbReference type="Pfam" id="PF21372">
    <property type="entry name" value="Zn_ribbon_bTOP1"/>
    <property type="match status" value="1"/>
</dbReference>
<keyword evidence="4" id="KW-0677">Repeat</keyword>
<feature type="site" description="Interaction with DNA" evidence="12">
    <location>
        <position position="165"/>
    </location>
</feature>
<dbReference type="Gene3D" id="1.10.460.10">
    <property type="entry name" value="Topoisomerase I, domain 2"/>
    <property type="match status" value="1"/>
</dbReference>
<dbReference type="PROSITE" id="PS00396">
    <property type="entry name" value="TOPO_IA_1"/>
    <property type="match status" value="1"/>
</dbReference>
<evidence type="ECO:0000256" key="8">
    <source>
        <dbReference type="ARBA" id="ARBA00023029"/>
    </source>
</evidence>
<protein>
    <recommendedName>
        <fullName evidence="12">DNA topoisomerase 1</fullName>
        <ecNumber evidence="12">5.6.2.1</ecNumber>
    </recommendedName>
    <alternativeName>
        <fullName evidence="12">DNA topoisomerase I</fullName>
    </alternativeName>
</protein>
<evidence type="ECO:0000256" key="1">
    <source>
        <dbReference type="ARBA" id="ARBA00000213"/>
    </source>
</evidence>
<dbReference type="RefSeq" id="WP_066282608.1">
    <property type="nucleotide sequence ID" value="NZ_CP013920.1"/>
</dbReference>
<dbReference type="HAMAP" id="MF_00952">
    <property type="entry name" value="Topoisom_1_prok"/>
    <property type="match status" value="1"/>
</dbReference>
<feature type="site" description="Interaction with DNA" evidence="12">
    <location>
        <position position="33"/>
    </location>
</feature>
<feature type="site" description="Interaction with DNA" evidence="12">
    <location>
        <position position="170"/>
    </location>
</feature>
<dbReference type="FunFam" id="3.40.50.140:FF:000001">
    <property type="entry name" value="DNA topoisomerase 1"/>
    <property type="match status" value="1"/>
</dbReference>
<dbReference type="CDD" id="cd00186">
    <property type="entry name" value="TOP1Ac"/>
    <property type="match status" value="1"/>
</dbReference>
<evidence type="ECO:0000256" key="5">
    <source>
        <dbReference type="ARBA" id="ARBA00022771"/>
    </source>
</evidence>
<keyword evidence="7" id="KW-0460">Magnesium</keyword>
<dbReference type="Gene3D" id="3.30.65.10">
    <property type="entry name" value="Bacterial Topoisomerase I, domain 1"/>
    <property type="match status" value="3"/>
</dbReference>
<keyword evidence="3" id="KW-0479">Metal-binding</keyword>
<dbReference type="PROSITE" id="PS52039">
    <property type="entry name" value="TOPO_IA_2"/>
    <property type="match status" value="1"/>
</dbReference>
<dbReference type="SMART" id="SM00493">
    <property type="entry name" value="TOPRIM"/>
    <property type="match status" value="1"/>
</dbReference>
<evidence type="ECO:0000256" key="10">
    <source>
        <dbReference type="ARBA" id="ARBA00023235"/>
    </source>
</evidence>
<evidence type="ECO:0000259" key="14">
    <source>
        <dbReference type="PROSITE" id="PS52039"/>
    </source>
</evidence>
<dbReference type="Proteomes" id="UP000069926">
    <property type="component" value="Chromosome"/>
</dbReference>
<dbReference type="KEGG" id="asy:AUT07_00056"/>
<dbReference type="GO" id="GO:0005694">
    <property type="term" value="C:chromosome"/>
    <property type="evidence" value="ECO:0007669"/>
    <property type="project" value="InterPro"/>
</dbReference>
<dbReference type="InterPro" id="IPR013497">
    <property type="entry name" value="Topo_IA_cen"/>
</dbReference>
<dbReference type="InterPro" id="IPR028612">
    <property type="entry name" value="Topoisom_1_IA"/>
</dbReference>
<feature type="site" description="Interaction with DNA" evidence="12">
    <location>
        <position position="161"/>
    </location>
</feature>
<dbReference type="Gene3D" id="2.70.20.10">
    <property type="entry name" value="Topoisomerase I, domain 3"/>
    <property type="match status" value="1"/>
</dbReference>
<dbReference type="InterPro" id="IPR000380">
    <property type="entry name" value="Topo_IA"/>
</dbReference>
<feature type="site" description="Interaction with DNA" evidence="12">
    <location>
        <position position="177"/>
    </location>
</feature>
<proteinExistence type="inferred from homology"/>
<dbReference type="SUPFAM" id="SSF57783">
    <property type="entry name" value="Zinc beta-ribbon"/>
    <property type="match status" value="3"/>
</dbReference>
<dbReference type="GO" id="GO:0006265">
    <property type="term" value="P:DNA topological change"/>
    <property type="evidence" value="ECO:0007669"/>
    <property type="project" value="UniProtKB-UniRule"/>
</dbReference>
<reference evidence="15 16" key="1">
    <citation type="submission" date="2016-01" db="EMBL/GenBank/DDBJ databases">
        <title>Genome sequence of Ca. Arsenophonus lipopteni, the exclusive symbiont of a blood sucking fly Lipoptena cervi (Diptera: Hippoboscidae).</title>
        <authorList>
            <person name="Novakova E."/>
            <person name="Hypsa V."/>
            <person name="Nguyen P."/>
            <person name="Husnik F."/>
            <person name="Darby A.C."/>
        </authorList>
    </citation>
    <scope>NUCLEOTIDE SEQUENCE [LARGE SCALE GENOMIC DNA]</scope>
    <source>
        <strain evidence="15 16">CB</strain>
    </source>
</reference>
<dbReference type="OrthoDB" id="9804262at2"/>
<dbReference type="SMART" id="SM00436">
    <property type="entry name" value="TOP1Bc"/>
    <property type="match status" value="1"/>
</dbReference>
<dbReference type="InterPro" id="IPR003601">
    <property type="entry name" value="Topo_IA_2"/>
</dbReference>
<dbReference type="Pfam" id="PF01396">
    <property type="entry name" value="Zn_ribbon_Top1"/>
    <property type="match status" value="2"/>
</dbReference>
<keyword evidence="9 12" id="KW-0238">DNA-binding</keyword>
<name>A0A120HPS6_9GAMM</name>
<keyword evidence="6" id="KW-0862">Zinc</keyword>
<dbReference type="InterPro" id="IPR023406">
    <property type="entry name" value="Topo_IA_AS"/>
</dbReference>
<evidence type="ECO:0000256" key="11">
    <source>
        <dbReference type="ARBA" id="ARBA00053060"/>
    </source>
</evidence>
<comment type="subunit">
    <text evidence="12">Monomer.</text>
</comment>
<sequence length="863" mass="99458">MGKTLVIVESPAKAETINKYLGDNYIVKSSIGHIRDLPKKGFYKKKQKIKKIKTNTDDVFINRMGIDPYNGWKAKYQILPGKEKIISELRLLASNADHIYLATDLDREGEAIAWHLQEVIGGDIQRFSRVVFNEITKNSIKKAFDNPSKLNINRVNAQQARRFLDRIVGYMISPLLWKKIAHGLSVGRVQSVAVRLIVERERKIKKFIPQEYWRIHVSLLTVDMELIKMEVTHENNKLFKPITKQEIDATIMFLKNTNYFVSNCNNRSLITKPNAPFITSTLQQAASTHLGFSIKKTMMIAQRLYETGYITYMRTDSTNLSQDALNMVRNYIKHTFGKKYLPKDANIYINRKSSQEAHEAIRPTNIDIGININDLKDVDIDTKKLYELIWSQFIACQMVSAEFDIITLTVMAGRFKLQSKKRIVCFDGWTKVIPWLNKTEENKIFSMFTIGSQLQLNELFPSRHFTKPPIRFSEASLVRELEKLGIGRPSTYPVILSKIQNRGYVKIADNRFYAEKIGEIVNDRLYENFSELMDYDFTARMENQLDLIAENRIEWKNVLDEFFVNFSKRLEIANKSPEKGGMQSNPMVLTSIKCPNCHKKMGIKTAATGVFLGCIGYSLQAENYCRKTINLIPENELSNFLVRPKDDLETHALISRNRCPKCATAMDSYFIDNKCKIYVCGNNPICDGYEIEERKFSIKFYNGPIIKCDKCDSEMNFKIGRYGKYMVCNNELCKSTRTILKNGELSLPKENPIHLSELVCEKSDAYFVLREGAVGIFLAANTFPKSKETRAPLVEELVRFKDRLPDKFIYLTLAPTIDPYGNKTVVRFSRKTKQQYISSAKNGKSTGWSAFYIDNKWIENTKK</sequence>
<evidence type="ECO:0000313" key="15">
    <source>
        <dbReference type="EMBL" id="AMA64649.1"/>
    </source>
</evidence>
<dbReference type="InterPro" id="IPR005733">
    <property type="entry name" value="TopoI_bac-type"/>
</dbReference>
<dbReference type="NCBIfam" id="TIGR01051">
    <property type="entry name" value="topA_bact"/>
    <property type="match status" value="1"/>
</dbReference>
<dbReference type="InterPro" id="IPR003602">
    <property type="entry name" value="Topo_IA_DNA-bd_dom"/>
</dbReference>
<dbReference type="GO" id="GO:0008270">
    <property type="term" value="F:zinc ion binding"/>
    <property type="evidence" value="ECO:0007669"/>
    <property type="project" value="UniProtKB-KW"/>
</dbReference>
<dbReference type="Gene3D" id="1.10.290.10">
    <property type="entry name" value="Topoisomerase I, domain 4"/>
    <property type="match status" value="1"/>
</dbReference>
<evidence type="ECO:0000256" key="7">
    <source>
        <dbReference type="ARBA" id="ARBA00022842"/>
    </source>
</evidence>
<evidence type="ECO:0000256" key="2">
    <source>
        <dbReference type="ARBA" id="ARBA00009446"/>
    </source>
</evidence>
<keyword evidence="5" id="KW-0863">Zinc-finger</keyword>
<dbReference type="EMBL" id="CP013920">
    <property type="protein sequence ID" value="AMA64649.1"/>
    <property type="molecule type" value="Genomic_DNA"/>
</dbReference>
<feature type="active site" description="O-(5'-phospho-DNA)-tyrosine intermediate" evidence="12">
    <location>
        <position position="312"/>
    </location>
</feature>
<dbReference type="SUPFAM" id="SSF56712">
    <property type="entry name" value="Prokaryotic type I DNA topoisomerase"/>
    <property type="match status" value="1"/>
</dbReference>
<dbReference type="InterPro" id="IPR013263">
    <property type="entry name" value="TopoI_Znr_bac"/>
</dbReference>
<dbReference type="PATRIC" id="fig|634113.3.peg.53"/>